<organism evidence="2 3">
    <name type="scientific">Hyphomicrobium denitrificans 1NES1</name>
    <dbReference type="NCBI Taxonomy" id="670307"/>
    <lineage>
        <taxon>Bacteria</taxon>
        <taxon>Pseudomonadati</taxon>
        <taxon>Pseudomonadota</taxon>
        <taxon>Alphaproteobacteria</taxon>
        <taxon>Hyphomicrobiales</taxon>
        <taxon>Hyphomicrobiaceae</taxon>
        <taxon>Hyphomicrobium</taxon>
    </lineage>
</organism>
<feature type="compositionally biased region" description="Polar residues" evidence="1">
    <location>
        <begin position="27"/>
        <end position="39"/>
    </location>
</feature>
<proteinExistence type="predicted"/>
<dbReference type="KEGG" id="hdt:HYPDE_39348"/>
<feature type="region of interest" description="Disordered" evidence="1">
    <location>
        <begin position="1"/>
        <end position="61"/>
    </location>
</feature>
<evidence type="ECO:0000313" key="3">
    <source>
        <dbReference type="Proteomes" id="UP000005952"/>
    </source>
</evidence>
<dbReference type="AlphaFoldDB" id="N0B930"/>
<keyword evidence="3" id="KW-1185">Reference proteome</keyword>
<sequence>MVQALQSRGAASRKPPYDEQTHHKARSTGTGPIRNLSTRSKAHVLEKKRSRFPDPRNHPPRFRHAWIFSGARLAQRSVSLWL</sequence>
<feature type="compositionally biased region" description="Basic and acidic residues" evidence="1">
    <location>
        <begin position="43"/>
        <end position="57"/>
    </location>
</feature>
<dbReference type="STRING" id="670307.HYPDE_39348"/>
<evidence type="ECO:0000313" key="2">
    <source>
        <dbReference type="EMBL" id="AGK59538.1"/>
    </source>
</evidence>
<dbReference type="EMBL" id="CP005587">
    <property type="protein sequence ID" value="AGK59538.1"/>
    <property type="molecule type" value="Genomic_DNA"/>
</dbReference>
<dbReference type="HOGENOM" id="CLU_2553675_0_0_5"/>
<evidence type="ECO:0000256" key="1">
    <source>
        <dbReference type="SAM" id="MobiDB-lite"/>
    </source>
</evidence>
<protein>
    <submittedName>
        <fullName evidence="2">Uncharacterized protein</fullName>
    </submittedName>
</protein>
<gene>
    <name evidence="2" type="ORF">HYPDE_39348</name>
</gene>
<name>N0B930_9HYPH</name>
<accession>N0B930</accession>
<reference evidence="2 3" key="1">
    <citation type="journal article" date="2013" name="Genome Announc.">
        <title>Genome sequences for three denitrifying bacterial strains isolated from a uranium- and nitrate-contaminated subsurface environment.</title>
        <authorList>
            <person name="Venkatramanan R."/>
            <person name="Prakash O."/>
            <person name="Woyke T."/>
            <person name="Chain P."/>
            <person name="Goodwin L.A."/>
            <person name="Watson D."/>
            <person name="Brooks S."/>
            <person name="Kostka J.E."/>
            <person name="Green S.J."/>
        </authorList>
    </citation>
    <scope>NUCLEOTIDE SEQUENCE [LARGE SCALE GENOMIC DNA]</scope>
    <source>
        <strain evidence="2 3">1NES1</strain>
    </source>
</reference>
<dbReference type="Proteomes" id="UP000005952">
    <property type="component" value="Chromosome"/>
</dbReference>